<keyword evidence="2 9" id="KW-0813">Transport</keyword>
<comment type="similarity">
    <text evidence="8 9">Belongs to the TRAP transporter small permease family.</text>
</comment>
<feature type="region of interest" description="Disordered" evidence="10">
    <location>
        <begin position="166"/>
        <end position="190"/>
    </location>
</feature>
<evidence type="ECO:0000259" key="11">
    <source>
        <dbReference type="Pfam" id="PF04290"/>
    </source>
</evidence>
<dbReference type="EMBL" id="FWXR01000001">
    <property type="protein sequence ID" value="SMC35246.1"/>
    <property type="molecule type" value="Genomic_DNA"/>
</dbReference>
<comment type="subcellular location">
    <subcellularLocation>
        <location evidence="1 9">Cell inner membrane</location>
        <topology evidence="1 9">Multi-pass membrane protein</topology>
    </subcellularLocation>
</comment>
<evidence type="ECO:0000256" key="5">
    <source>
        <dbReference type="ARBA" id="ARBA00022692"/>
    </source>
</evidence>
<organism evidence="12 13">
    <name type="scientific">Fulvimarina manganoxydans</name>
    <dbReference type="NCBI Taxonomy" id="937218"/>
    <lineage>
        <taxon>Bacteria</taxon>
        <taxon>Pseudomonadati</taxon>
        <taxon>Pseudomonadota</taxon>
        <taxon>Alphaproteobacteria</taxon>
        <taxon>Hyphomicrobiales</taxon>
        <taxon>Aurantimonadaceae</taxon>
        <taxon>Fulvimarina</taxon>
    </lineage>
</organism>
<evidence type="ECO:0000256" key="9">
    <source>
        <dbReference type="RuleBase" id="RU369079"/>
    </source>
</evidence>
<evidence type="ECO:0000256" key="1">
    <source>
        <dbReference type="ARBA" id="ARBA00004429"/>
    </source>
</evidence>
<dbReference type="Pfam" id="PF04290">
    <property type="entry name" value="DctQ"/>
    <property type="match status" value="1"/>
</dbReference>
<dbReference type="InterPro" id="IPR055348">
    <property type="entry name" value="DctQ"/>
</dbReference>
<keyword evidence="3" id="KW-1003">Cell membrane</keyword>
<gene>
    <name evidence="12" type="ORF">SAMN06297251_101288</name>
</gene>
<evidence type="ECO:0000256" key="7">
    <source>
        <dbReference type="ARBA" id="ARBA00023136"/>
    </source>
</evidence>
<dbReference type="STRING" id="937218.SAMN06297251_101288"/>
<evidence type="ECO:0000256" key="6">
    <source>
        <dbReference type="ARBA" id="ARBA00022989"/>
    </source>
</evidence>
<feature type="transmembrane region" description="Helical" evidence="9">
    <location>
        <begin position="21"/>
        <end position="38"/>
    </location>
</feature>
<dbReference type="GO" id="GO:0005886">
    <property type="term" value="C:plasma membrane"/>
    <property type="evidence" value="ECO:0007669"/>
    <property type="project" value="UniProtKB-SubCell"/>
</dbReference>
<comment type="function">
    <text evidence="9">Part of the tripartite ATP-independent periplasmic (TRAP) transport system.</text>
</comment>
<evidence type="ECO:0000256" key="10">
    <source>
        <dbReference type="SAM" id="MobiDB-lite"/>
    </source>
</evidence>
<dbReference type="PANTHER" id="PTHR35011">
    <property type="entry name" value="2,3-DIKETO-L-GULONATE TRAP TRANSPORTER SMALL PERMEASE PROTEIN YIAM"/>
    <property type="match status" value="1"/>
</dbReference>
<evidence type="ECO:0000256" key="2">
    <source>
        <dbReference type="ARBA" id="ARBA00022448"/>
    </source>
</evidence>
<keyword evidence="13" id="KW-1185">Reference proteome</keyword>
<feature type="domain" description="Tripartite ATP-independent periplasmic transporters DctQ component" evidence="11">
    <location>
        <begin position="29"/>
        <end position="159"/>
    </location>
</feature>
<feature type="compositionally biased region" description="Basic and acidic residues" evidence="10">
    <location>
        <begin position="173"/>
        <end position="190"/>
    </location>
</feature>
<dbReference type="InterPro" id="IPR007387">
    <property type="entry name" value="TRAP_DctQ"/>
</dbReference>
<proteinExistence type="inferred from homology"/>
<evidence type="ECO:0000256" key="8">
    <source>
        <dbReference type="ARBA" id="ARBA00038436"/>
    </source>
</evidence>
<sequence>MRFLRSYIRFVDEVNYRIGRIAMYGLFAMMAILLWSIISKAAFSPSLWTLEAAQFAMVAYFFFGGPYAIQMGSNVRMDLLYENWSLKKKAAVDAITIFCLIAYLFVLLWGAWASFSYSIEYGERSRSIWHPYLWPIKLALVVATILMIAQAVSEFFKDILRLSGETPPGRNPGDQHDDPASRTVGEETGR</sequence>
<dbReference type="Proteomes" id="UP000192656">
    <property type="component" value="Unassembled WGS sequence"/>
</dbReference>
<evidence type="ECO:0000313" key="12">
    <source>
        <dbReference type="EMBL" id="SMC35246.1"/>
    </source>
</evidence>
<keyword evidence="5 9" id="KW-0812">Transmembrane</keyword>
<feature type="transmembrane region" description="Helical" evidence="9">
    <location>
        <begin position="50"/>
        <end position="69"/>
    </location>
</feature>
<keyword evidence="7 9" id="KW-0472">Membrane</keyword>
<name>A0A1W1YGI0_9HYPH</name>
<dbReference type="RefSeq" id="WP_342170048.1">
    <property type="nucleotide sequence ID" value="NZ_FWXR01000001.1"/>
</dbReference>
<feature type="transmembrane region" description="Helical" evidence="9">
    <location>
        <begin position="132"/>
        <end position="152"/>
    </location>
</feature>
<dbReference type="AlphaFoldDB" id="A0A1W1YGI0"/>
<evidence type="ECO:0000256" key="4">
    <source>
        <dbReference type="ARBA" id="ARBA00022519"/>
    </source>
</evidence>
<dbReference type="GO" id="GO:0022857">
    <property type="term" value="F:transmembrane transporter activity"/>
    <property type="evidence" value="ECO:0007669"/>
    <property type="project" value="UniProtKB-UniRule"/>
</dbReference>
<feature type="transmembrane region" description="Helical" evidence="9">
    <location>
        <begin position="90"/>
        <end position="112"/>
    </location>
</feature>
<evidence type="ECO:0000256" key="3">
    <source>
        <dbReference type="ARBA" id="ARBA00022475"/>
    </source>
</evidence>
<dbReference type="PANTHER" id="PTHR35011:SF4">
    <property type="entry name" value="SLL1102 PROTEIN"/>
    <property type="match status" value="1"/>
</dbReference>
<keyword evidence="6 9" id="KW-1133">Transmembrane helix</keyword>
<protein>
    <recommendedName>
        <fullName evidence="9">TRAP transporter small permease protein</fullName>
    </recommendedName>
</protein>
<keyword evidence="4 9" id="KW-0997">Cell inner membrane</keyword>
<accession>A0A1W1YGI0</accession>
<evidence type="ECO:0000313" key="13">
    <source>
        <dbReference type="Proteomes" id="UP000192656"/>
    </source>
</evidence>
<comment type="subunit">
    <text evidence="9">The complex comprises the extracytoplasmic solute receptor protein and the two transmembrane proteins.</text>
</comment>
<reference evidence="12 13" key="1">
    <citation type="submission" date="2017-04" db="EMBL/GenBank/DDBJ databases">
        <authorList>
            <person name="Afonso C.L."/>
            <person name="Miller P.J."/>
            <person name="Scott M.A."/>
            <person name="Spackman E."/>
            <person name="Goraichik I."/>
            <person name="Dimitrov K.M."/>
            <person name="Suarez D.L."/>
            <person name="Swayne D.E."/>
        </authorList>
    </citation>
    <scope>NUCLEOTIDE SEQUENCE [LARGE SCALE GENOMIC DNA]</scope>
    <source>
        <strain evidence="12 13">CGMCC 1.10972</strain>
    </source>
</reference>